<evidence type="ECO:0000313" key="2">
    <source>
        <dbReference type="EMBL" id="GAH83747.1"/>
    </source>
</evidence>
<gene>
    <name evidence="2" type="ORF">S03H2_61464</name>
</gene>
<name>X1IPW5_9ZZZZ</name>
<keyword evidence="1" id="KW-0812">Transmembrane</keyword>
<keyword evidence="1" id="KW-1133">Transmembrane helix</keyword>
<proteinExistence type="predicted"/>
<accession>X1IPW5</accession>
<feature type="non-terminal residue" evidence="2">
    <location>
        <position position="1"/>
    </location>
</feature>
<organism evidence="2">
    <name type="scientific">marine sediment metagenome</name>
    <dbReference type="NCBI Taxonomy" id="412755"/>
    <lineage>
        <taxon>unclassified sequences</taxon>
        <taxon>metagenomes</taxon>
        <taxon>ecological metagenomes</taxon>
    </lineage>
</organism>
<comment type="caution">
    <text evidence="2">The sequence shown here is derived from an EMBL/GenBank/DDBJ whole genome shotgun (WGS) entry which is preliminary data.</text>
</comment>
<feature type="transmembrane region" description="Helical" evidence="1">
    <location>
        <begin position="42"/>
        <end position="61"/>
    </location>
</feature>
<dbReference type="AlphaFoldDB" id="X1IPW5"/>
<keyword evidence="1" id="KW-0472">Membrane</keyword>
<evidence type="ECO:0000256" key="1">
    <source>
        <dbReference type="SAM" id="Phobius"/>
    </source>
</evidence>
<dbReference type="EMBL" id="BARU01039677">
    <property type="protein sequence ID" value="GAH83747.1"/>
    <property type="molecule type" value="Genomic_DNA"/>
</dbReference>
<sequence length="62" mass="7150">IYCLVRGLFIEYMPALFFGSAYGYFIIWAFARGGTKHHIVELAVDGEWILIVLFIIAIKLLR</sequence>
<reference evidence="2" key="1">
    <citation type="journal article" date="2014" name="Front. Microbiol.">
        <title>High frequency of phylogenetically diverse reductive dehalogenase-homologous genes in deep subseafloor sedimentary metagenomes.</title>
        <authorList>
            <person name="Kawai M."/>
            <person name="Futagami T."/>
            <person name="Toyoda A."/>
            <person name="Takaki Y."/>
            <person name="Nishi S."/>
            <person name="Hori S."/>
            <person name="Arai W."/>
            <person name="Tsubouchi T."/>
            <person name="Morono Y."/>
            <person name="Uchiyama I."/>
            <person name="Ito T."/>
            <person name="Fujiyama A."/>
            <person name="Inagaki F."/>
            <person name="Takami H."/>
        </authorList>
    </citation>
    <scope>NUCLEOTIDE SEQUENCE</scope>
    <source>
        <strain evidence="2">Expedition CK06-06</strain>
    </source>
</reference>
<protein>
    <submittedName>
        <fullName evidence="2">Uncharacterized protein</fullName>
    </submittedName>
</protein>
<feature type="transmembrane region" description="Helical" evidence="1">
    <location>
        <begin position="12"/>
        <end position="30"/>
    </location>
</feature>